<dbReference type="RefSeq" id="XP_060457193.1">
    <property type="nucleotide sequence ID" value="XM_060600617.1"/>
</dbReference>
<organism evidence="3 4">
    <name type="scientific">Cutaneotrichosporon cavernicola</name>
    <dbReference type="NCBI Taxonomy" id="279322"/>
    <lineage>
        <taxon>Eukaryota</taxon>
        <taxon>Fungi</taxon>
        <taxon>Dikarya</taxon>
        <taxon>Basidiomycota</taxon>
        <taxon>Agaricomycotina</taxon>
        <taxon>Tremellomycetes</taxon>
        <taxon>Trichosporonales</taxon>
        <taxon>Trichosporonaceae</taxon>
        <taxon>Cutaneotrichosporon</taxon>
    </lineage>
</organism>
<feature type="compositionally biased region" description="Polar residues" evidence="1">
    <location>
        <begin position="111"/>
        <end position="122"/>
    </location>
</feature>
<keyword evidence="4" id="KW-1185">Reference proteome</keyword>
<dbReference type="KEGG" id="ccac:CcaHIS019_0407480"/>
<feature type="chain" id="PRO_5041207335" evidence="2">
    <location>
        <begin position="16"/>
        <end position="304"/>
    </location>
</feature>
<evidence type="ECO:0000256" key="1">
    <source>
        <dbReference type="SAM" id="MobiDB-lite"/>
    </source>
</evidence>
<sequence length="304" mass="31289">MFRATLLLLAASALALPAPVPSPSPSLSLTVNVLAEQEVLRPDPTTTTTRRKKKTSTAPSESATDTSPTSPSPVPSEVFTSPVPSEASPASAAPPGPTFTPNPNPFIDPATPTNGTSSSSNFTATVQPQSIVSTSGTPGLVVVTEVLTVTANPNGQDNGAKVYFPSALNYWVMHALSVIEWAPALPVPVDIRLTSPDTDLLVYDYLLSSNVPAGFSSLALSVMEPAHPAKGYQLLVADHENGTIYSTSEMFEIKKAGTSVLVPAGYAAATQSGGIIAQASGASMMWSTATATAIVALALGALWL</sequence>
<evidence type="ECO:0000256" key="2">
    <source>
        <dbReference type="SAM" id="SignalP"/>
    </source>
</evidence>
<protein>
    <submittedName>
        <fullName evidence="3">Uncharacterized protein</fullName>
    </submittedName>
</protein>
<feature type="compositionally biased region" description="Low complexity" evidence="1">
    <location>
        <begin position="56"/>
        <end position="91"/>
    </location>
</feature>
<feature type="region of interest" description="Disordered" evidence="1">
    <location>
        <begin position="35"/>
        <end position="122"/>
    </location>
</feature>
<dbReference type="AlphaFoldDB" id="A0AA48L4S9"/>
<proteinExistence type="predicted"/>
<reference evidence="3" key="1">
    <citation type="journal article" date="2023" name="BMC Genomics">
        <title>Chromosome-level genome assemblies of Cutaneotrichosporon spp. (Trichosporonales, Basidiomycota) reveal imbalanced evolution between nucleotide sequences and chromosome synteny.</title>
        <authorList>
            <person name="Kobayashi Y."/>
            <person name="Kayamori A."/>
            <person name="Aoki K."/>
            <person name="Shiwa Y."/>
            <person name="Matsutani M."/>
            <person name="Fujita N."/>
            <person name="Sugita T."/>
            <person name="Iwasaki W."/>
            <person name="Tanaka N."/>
            <person name="Takashima M."/>
        </authorList>
    </citation>
    <scope>NUCLEOTIDE SEQUENCE</scope>
    <source>
        <strain evidence="3">HIS019</strain>
    </source>
</reference>
<feature type="signal peptide" evidence="2">
    <location>
        <begin position="1"/>
        <end position="15"/>
    </location>
</feature>
<feature type="compositionally biased region" description="Pro residues" evidence="1">
    <location>
        <begin position="92"/>
        <end position="106"/>
    </location>
</feature>
<dbReference type="EMBL" id="AP028215">
    <property type="protein sequence ID" value="BEI91928.1"/>
    <property type="molecule type" value="Genomic_DNA"/>
</dbReference>
<accession>A0AA48L4S9</accession>
<dbReference type="GeneID" id="85495798"/>
<evidence type="ECO:0000313" key="4">
    <source>
        <dbReference type="Proteomes" id="UP001233271"/>
    </source>
</evidence>
<keyword evidence="2" id="KW-0732">Signal</keyword>
<dbReference type="Proteomes" id="UP001233271">
    <property type="component" value="Chromosome 4"/>
</dbReference>
<evidence type="ECO:0000313" key="3">
    <source>
        <dbReference type="EMBL" id="BEI91928.1"/>
    </source>
</evidence>
<name>A0AA48L4S9_9TREE</name>
<gene>
    <name evidence="3" type="ORF">CcaverHIS019_0407480</name>
</gene>